<dbReference type="AlphaFoldDB" id="A0AAN6XBI1"/>
<dbReference type="InterPro" id="IPR011009">
    <property type="entry name" value="Kinase-like_dom_sf"/>
</dbReference>
<feature type="non-terminal residue" evidence="1">
    <location>
        <position position="1"/>
    </location>
</feature>
<dbReference type="EMBL" id="MU863987">
    <property type="protein sequence ID" value="KAK4196325.1"/>
    <property type="molecule type" value="Genomic_DNA"/>
</dbReference>
<reference evidence="1" key="1">
    <citation type="journal article" date="2023" name="Mol. Phylogenet. Evol.">
        <title>Genome-scale phylogeny and comparative genomics of the fungal order Sordariales.</title>
        <authorList>
            <person name="Hensen N."/>
            <person name="Bonometti L."/>
            <person name="Westerberg I."/>
            <person name="Brannstrom I.O."/>
            <person name="Guillou S."/>
            <person name="Cros-Aarteil S."/>
            <person name="Calhoun S."/>
            <person name="Haridas S."/>
            <person name="Kuo A."/>
            <person name="Mondo S."/>
            <person name="Pangilinan J."/>
            <person name="Riley R."/>
            <person name="LaButti K."/>
            <person name="Andreopoulos B."/>
            <person name="Lipzen A."/>
            <person name="Chen C."/>
            <person name="Yan M."/>
            <person name="Daum C."/>
            <person name="Ng V."/>
            <person name="Clum A."/>
            <person name="Steindorff A."/>
            <person name="Ohm R.A."/>
            <person name="Martin F."/>
            <person name="Silar P."/>
            <person name="Natvig D.O."/>
            <person name="Lalanne C."/>
            <person name="Gautier V."/>
            <person name="Ament-Velasquez S.L."/>
            <person name="Kruys A."/>
            <person name="Hutchinson M.I."/>
            <person name="Powell A.J."/>
            <person name="Barry K."/>
            <person name="Miller A.N."/>
            <person name="Grigoriev I.V."/>
            <person name="Debuchy R."/>
            <person name="Gladieux P."/>
            <person name="Hiltunen Thoren M."/>
            <person name="Johannesson H."/>
        </authorList>
    </citation>
    <scope>NUCLEOTIDE SEQUENCE</scope>
    <source>
        <strain evidence="1">CBS 315.58</strain>
    </source>
</reference>
<dbReference type="Proteomes" id="UP001303160">
    <property type="component" value="Unassembled WGS sequence"/>
</dbReference>
<comment type="caution">
    <text evidence="1">The sequence shown here is derived from an EMBL/GenBank/DDBJ whole genome shotgun (WGS) entry which is preliminary data.</text>
</comment>
<evidence type="ECO:0008006" key="3">
    <source>
        <dbReference type="Google" id="ProtNLM"/>
    </source>
</evidence>
<keyword evidence="2" id="KW-1185">Reference proteome</keyword>
<sequence>GPTVVACHWDHAPSAQYIAKIYDGVDYPFMSEHESILDEMDCMSRADLEYAIEANAYMLIDKRVALGDPVVAPEYHGSWTFAVPTHRPEHPRWVRLILLERLDGDVMRDMISQGKLPDEEQRMAVLQKLVDIGAQLWWNCLLGLPGLKPGNVMICKDGSVKLIDFASATLYEYINFVAHPKHMANAKSSDKPTSPIQRCWPFPPIDSKEFAEDGPWRHWRPEVWITDKDLVAHWLIQTWAGSDQYELPDMAWPFKNGFPDELRPATRRLLEQMIRRKFILATGTPQETTCL</sequence>
<organism evidence="1 2">
    <name type="scientific">Triangularia verruculosa</name>
    <dbReference type="NCBI Taxonomy" id="2587418"/>
    <lineage>
        <taxon>Eukaryota</taxon>
        <taxon>Fungi</taxon>
        <taxon>Dikarya</taxon>
        <taxon>Ascomycota</taxon>
        <taxon>Pezizomycotina</taxon>
        <taxon>Sordariomycetes</taxon>
        <taxon>Sordariomycetidae</taxon>
        <taxon>Sordariales</taxon>
        <taxon>Podosporaceae</taxon>
        <taxon>Triangularia</taxon>
    </lineage>
</organism>
<dbReference type="SUPFAM" id="SSF56112">
    <property type="entry name" value="Protein kinase-like (PK-like)"/>
    <property type="match status" value="1"/>
</dbReference>
<reference evidence="1" key="2">
    <citation type="submission" date="2023-05" db="EMBL/GenBank/DDBJ databases">
        <authorList>
            <consortium name="Lawrence Berkeley National Laboratory"/>
            <person name="Steindorff A."/>
            <person name="Hensen N."/>
            <person name="Bonometti L."/>
            <person name="Westerberg I."/>
            <person name="Brannstrom I.O."/>
            <person name="Guillou S."/>
            <person name="Cros-Aarteil S."/>
            <person name="Calhoun S."/>
            <person name="Haridas S."/>
            <person name="Kuo A."/>
            <person name="Mondo S."/>
            <person name="Pangilinan J."/>
            <person name="Riley R."/>
            <person name="Labutti K."/>
            <person name="Andreopoulos B."/>
            <person name="Lipzen A."/>
            <person name="Chen C."/>
            <person name="Yanf M."/>
            <person name="Daum C."/>
            <person name="Ng V."/>
            <person name="Clum A."/>
            <person name="Ohm R."/>
            <person name="Martin F."/>
            <person name="Silar P."/>
            <person name="Natvig D."/>
            <person name="Lalanne C."/>
            <person name="Gautier V."/>
            <person name="Ament-Velasquez S.L."/>
            <person name="Kruys A."/>
            <person name="Hutchinson M.I."/>
            <person name="Powell A.J."/>
            <person name="Barry K."/>
            <person name="Miller A.N."/>
            <person name="Grigoriev I.V."/>
            <person name="Debuchy R."/>
            <person name="Gladieux P."/>
            <person name="Thoren M.H."/>
            <person name="Johannesson H."/>
        </authorList>
    </citation>
    <scope>NUCLEOTIDE SEQUENCE</scope>
    <source>
        <strain evidence="1">CBS 315.58</strain>
    </source>
</reference>
<protein>
    <recommendedName>
        <fullName evidence="3">Protein kinase domain-containing protein</fullName>
    </recommendedName>
</protein>
<dbReference type="Gene3D" id="1.10.510.10">
    <property type="entry name" value="Transferase(Phosphotransferase) domain 1"/>
    <property type="match status" value="1"/>
</dbReference>
<evidence type="ECO:0000313" key="1">
    <source>
        <dbReference type="EMBL" id="KAK4196325.1"/>
    </source>
</evidence>
<gene>
    <name evidence="1" type="ORF">QBC40DRAFT_183717</name>
</gene>
<evidence type="ECO:0000313" key="2">
    <source>
        <dbReference type="Proteomes" id="UP001303160"/>
    </source>
</evidence>
<accession>A0AAN6XBI1</accession>
<proteinExistence type="predicted"/>
<name>A0AAN6XBI1_9PEZI</name>